<keyword evidence="5" id="KW-1185">Reference proteome</keyword>
<dbReference type="InterPro" id="IPR012675">
    <property type="entry name" value="Beta-grasp_dom_sf"/>
</dbReference>
<evidence type="ECO:0000256" key="3">
    <source>
        <dbReference type="ARBA" id="ARBA00024247"/>
    </source>
</evidence>
<comment type="caution">
    <text evidence="4">The sequence shown here is derived from an EMBL/GenBank/DDBJ whole genome shotgun (WGS) entry which is preliminary data.</text>
</comment>
<dbReference type="EMBL" id="JBHMAF010000002">
    <property type="protein sequence ID" value="MFB9756978.1"/>
    <property type="molecule type" value="Genomic_DNA"/>
</dbReference>
<dbReference type="RefSeq" id="WP_129730632.1">
    <property type="nucleotide sequence ID" value="NZ_JAPCYI010000001.1"/>
</dbReference>
<protein>
    <recommendedName>
        <fullName evidence="3">Molybdopterin synthase sulfur carrier subunit</fullName>
    </recommendedName>
</protein>
<gene>
    <name evidence="4" type="primary">moaD</name>
    <name evidence="4" type="ORF">ACFFMS_00190</name>
</gene>
<dbReference type="NCBIfam" id="TIGR01682">
    <property type="entry name" value="moaD"/>
    <property type="match status" value="1"/>
</dbReference>
<accession>A0ABV5W8S2</accession>
<dbReference type="InterPro" id="IPR003749">
    <property type="entry name" value="ThiS/MoaD-like"/>
</dbReference>
<dbReference type="PANTHER" id="PTHR33359:SF1">
    <property type="entry name" value="MOLYBDOPTERIN SYNTHASE SULFUR CARRIER SUBUNIT"/>
    <property type="match status" value="1"/>
</dbReference>
<dbReference type="Gene3D" id="3.10.20.30">
    <property type="match status" value="1"/>
</dbReference>
<name>A0ABV5W8S2_9BACI</name>
<dbReference type="CDD" id="cd00754">
    <property type="entry name" value="Ubl_MoaD"/>
    <property type="match status" value="1"/>
</dbReference>
<comment type="similarity">
    <text evidence="2">Belongs to the MoaD family.</text>
</comment>
<evidence type="ECO:0000313" key="5">
    <source>
        <dbReference type="Proteomes" id="UP001589609"/>
    </source>
</evidence>
<dbReference type="SUPFAM" id="SSF54285">
    <property type="entry name" value="MoaD/ThiS"/>
    <property type="match status" value="1"/>
</dbReference>
<dbReference type="Proteomes" id="UP001589609">
    <property type="component" value="Unassembled WGS sequence"/>
</dbReference>
<keyword evidence="1" id="KW-0547">Nucleotide-binding</keyword>
<dbReference type="InterPro" id="IPR016155">
    <property type="entry name" value="Mopterin_synth/thiamin_S_b"/>
</dbReference>
<evidence type="ECO:0000256" key="1">
    <source>
        <dbReference type="ARBA" id="ARBA00022741"/>
    </source>
</evidence>
<dbReference type="InterPro" id="IPR044672">
    <property type="entry name" value="MOCS2A"/>
</dbReference>
<reference evidence="4 5" key="1">
    <citation type="submission" date="2024-09" db="EMBL/GenBank/DDBJ databases">
        <authorList>
            <person name="Sun Q."/>
            <person name="Mori K."/>
        </authorList>
    </citation>
    <scope>NUCLEOTIDE SEQUENCE [LARGE SCALE GENOMIC DNA]</scope>
    <source>
        <strain evidence="4 5">JCM 11201</strain>
    </source>
</reference>
<sequence>MITVLLFAHLREQFGTRDLQIEENSITVADLRKQLEEKYEFLDTKSIMIAVNEEFADDEDVIQAGDTVALIPPVSGG</sequence>
<proteinExistence type="inferred from homology"/>
<dbReference type="PANTHER" id="PTHR33359">
    <property type="entry name" value="MOLYBDOPTERIN SYNTHASE SULFUR CARRIER SUBUNIT"/>
    <property type="match status" value="1"/>
</dbReference>
<evidence type="ECO:0000313" key="4">
    <source>
        <dbReference type="EMBL" id="MFB9756978.1"/>
    </source>
</evidence>
<dbReference type="Pfam" id="PF02597">
    <property type="entry name" value="ThiS"/>
    <property type="match status" value="1"/>
</dbReference>
<evidence type="ECO:0000256" key="2">
    <source>
        <dbReference type="ARBA" id="ARBA00024200"/>
    </source>
</evidence>
<organism evidence="4 5">
    <name type="scientific">Ectobacillus funiculus</name>
    <dbReference type="NCBI Taxonomy" id="137993"/>
    <lineage>
        <taxon>Bacteria</taxon>
        <taxon>Bacillati</taxon>
        <taxon>Bacillota</taxon>
        <taxon>Bacilli</taxon>
        <taxon>Bacillales</taxon>
        <taxon>Bacillaceae</taxon>
        <taxon>Ectobacillus</taxon>
    </lineage>
</organism>